<dbReference type="AlphaFoldDB" id="E4T2T9"/>
<keyword evidence="4" id="KW-0811">Translocation</keyword>
<gene>
    <name evidence="5" type="ordered locus">Palpr_0882</name>
</gene>
<evidence type="ECO:0000256" key="1">
    <source>
        <dbReference type="ARBA" id="ARBA00009990"/>
    </source>
</evidence>
<keyword evidence="3" id="KW-0653">Protein transport</keyword>
<dbReference type="RefSeq" id="WP_013444402.1">
    <property type="nucleotide sequence ID" value="NC_014734.1"/>
</dbReference>
<sequence>MSGTKTSSFQFKGYRIERSVIELKSVEIGENFNISFDSKGIINKSESSYQLNLTAYIKDKENTINIEVAVVSFFSFDSQIEKSQLEKLFYMNAPAIIFPYLRSYITTLTVLSGIDPIILPTLNLSSLGKELEENTTEI</sequence>
<evidence type="ECO:0000256" key="2">
    <source>
        <dbReference type="ARBA" id="ARBA00022448"/>
    </source>
</evidence>
<dbReference type="GO" id="GO:0051262">
    <property type="term" value="P:protein tetramerization"/>
    <property type="evidence" value="ECO:0007669"/>
    <property type="project" value="InterPro"/>
</dbReference>
<dbReference type="GO" id="GO:0015031">
    <property type="term" value="P:protein transport"/>
    <property type="evidence" value="ECO:0007669"/>
    <property type="project" value="UniProtKB-KW"/>
</dbReference>
<dbReference type="GO" id="GO:0051082">
    <property type="term" value="F:unfolded protein binding"/>
    <property type="evidence" value="ECO:0007669"/>
    <property type="project" value="InterPro"/>
</dbReference>
<proteinExistence type="inferred from homology"/>
<organism evidence="5 6">
    <name type="scientific">Paludibacter propionicigenes (strain DSM 17365 / JCM 13257 / WB4)</name>
    <dbReference type="NCBI Taxonomy" id="694427"/>
    <lineage>
        <taxon>Bacteria</taxon>
        <taxon>Pseudomonadati</taxon>
        <taxon>Bacteroidota</taxon>
        <taxon>Bacteroidia</taxon>
        <taxon>Bacteroidales</taxon>
        <taxon>Paludibacteraceae</taxon>
        <taxon>Paludibacter</taxon>
    </lineage>
</organism>
<comment type="similarity">
    <text evidence="1">Belongs to the SecB family.</text>
</comment>
<dbReference type="InterPro" id="IPR003708">
    <property type="entry name" value="SecB"/>
</dbReference>
<dbReference type="Pfam" id="PF02556">
    <property type="entry name" value="SecB"/>
    <property type="match status" value="1"/>
</dbReference>
<dbReference type="Proteomes" id="UP000008718">
    <property type="component" value="Chromosome"/>
</dbReference>
<reference key="1">
    <citation type="submission" date="2010-11" db="EMBL/GenBank/DDBJ databases">
        <title>The complete genome of Paludibacter propionicigenes DSM 17365.</title>
        <authorList>
            <consortium name="US DOE Joint Genome Institute (JGI-PGF)"/>
            <person name="Lucas S."/>
            <person name="Copeland A."/>
            <person name="Lapidus A."/>
            <person name="Bruce D."/>
            <person name="Goodwin L."/>
            <person name="Pitluck S."/>
            <person name="Kyrpides N."/>
            <person name="Mavromatis K."/>
            <person name="Ivanova N."/>
            <person name="Munk A.C."/>
            <person name="Brettin T."/>
            <person name="Detter J.C."/>
            <person name="Han C."/>
            <person name="Tapia R."/>
            <person name="Land M."/>
            <person name="Hauser L."/>
            <person name="Markowitz V."/>
            <person name="Cheng J.-F."/>
            <person name="Hugenholtz P."/>
            <person name="Woyke T."/>
            <person name="Wu D."/>
            <person name="Gronow S."/>
            <person name="Wellnitz S."/>
            <person name="Brambilla E."/>
            <person name="Klenk H.-P."/>
            <person name="Eisen J.A."/>
        </authorList>
    </citation>
    <scope>NUCLEOTIDE SEQUENCE</scope>
    <source>
        <strain>WB4</strain>
    </source>
</reference>
<dbReference type="Gene3D" id="3.10.420.10">
    <property type="entry name" value="SecB-like"/>
    <property type="match status" value="1"/>
</dbReference>
<evidence type="ECO:0000313" key="6">
    <source>
        <dbReference type="Proteomes" id="UP000008718"/>
    </source>
</evidence>
<dbReference type="SUPFAM" id="SSF54611">
    <property type="entry name" value="SecB-like"/>
    <property type="match status" value="1"/>
</dbReference>
<dbReference type="HOGENOM" id="CLU_136678_3_0_10"/>
<evidence type="ECO:0000256" key="3">
    <source>
        <dbReference type="ARBA" id="ARBA00022927"/>
    </source>
</evidence>
<dbReference type="KEGG" id="ppn:Palpr_0882"/>
<dbReference type="eggNOG" id="COG1952">
    <property type="taxonomic scope" value="Bacteria"/>
</dbReference>
<name>E4T2T9_PALPW</name>
<keyword evidence="2" id="KW-0813">Transport</keyword>
<accession>E4T2T9</accession>
<dbReference type="STRING" id="694427.Palpr_0882"/>
<evidence type="ECO:0000313" key="5">
    <source>
        <dbReference type="EMBL" id="ADQ79033.1"/>
    </source>
</evidence>
<dbReference type="EMBL" id="CP002345">
    <property type="protein sequence ID" value="ADQ79033.1"/>
    <property type="molecule type" value="Genomic_DNA"/>
</dbReference>
<evidence type="ECO:0000256" key="4">
    <source>
        <dbReference type="ARBA" id="ARBA00023010"/>
    </source>
</evidence>
<protein>
    <submittedName>
        <fullName evidence="5">Protein export chaperone SecB</fullName>
    </submittedName>
</protein>
<keyword evidence="6" id="KW-1185">Reference proteome</keyword>
<dbReference type="InterPro" id="IPR035958">
    <property type="entry name" value="SecB-like_sf"/>
</dbReference>
<dbReference type="OrthoDB" id="983047at2"/>
<reference evidence="5 6" key="2">
    <citation type="journal article" date="2011" name="Stand. Genomic Sci.">
        <title>Complete genome sequence of Paludibacter propionicigenes type strain (WB4).</title>
        <authorList>
            <person name="Gronow S."/>
            <person name="Munk C."/>
            <person name="Lapidus A."/>
            <person name="Nolan M."/>
            <person name="Lucas S."/>
            <person name="Hammon N."/>
            <person name="Deshpande S."/>
            <person name="Cheng J.F."/>
            <person name="Tapia R."/>
            <person name="Han C."/>
            <person name="Goodwin L."/>
            <person name="Pitluck S."/>
            <person name="Liolios K."/>
            <person name="Ivanova N."/>
            <person name="Mavromatis K."/>
            <person name="Mikhailova N."/>
            <person name="Pati A."/>
            <person name="Chen A."/>
            <person name="Palaniappan K."/>
            <person name="Land M."/>
            <person name="Hauser L."/>
            <person name="Chang Y.J."/>
            <person name="Jeffries C.D."/>
            <person name="Brambilla E."/>
            <person name="Rohde M."/>
            <person name="Goker M."/>
            <person name="Detter J.C."/>
            <person name="Woyke T."/>
            <person name="Bristow J."/>
            <person name="Eisen J.A."/>
            <person name="Markowitz V."/>
            <person name="Hugenholtz P."/>
            <person name="Kyrpides N.C."/>
            <person name="Klenk H.P."/>
        </authorList>
    </citation>
    <scope>NUCLEOTIDE SEQUENCE [LARGE SCALE GENOMIC DNA]</scope>
    <source>
        <strain evidence="6">DSM 17365 / JCM 13257 / WB4</strain>
    </source>
</reference>